<gene>
    <name evidence="1" type="ORF">ACCAA_790006</name>
</gene>
<organism evidence="1 2">
    <name type="scientific">Candidatus Accumulibacter aalborgensis</name>
    <dbReference type="NCBI Taxonomy" id="1860102"/>
    <lineage>
        <taxon>Bacteria</taxon>
        <taxon>Pseudomonadati</taxon>
        <taxon>Pseudomonadota</taxon>
        <taxon>Betaproteobacteria</taxon>
        <taxon>Candidatus Accumulibacter</taxon>
    </lineage>
</organism>
<dbReference type="STRING" id="1860102.ACCAA_790006"/>
<sequence>MGLSVEALWTLRNGYAQCTRAGLDAISAYVAWRKPEEVDAPRGKLRVGVHRRDQNALFRDH</sequence>
<evidence type="ECO:0000313" key="1">
    <source>
        <dbReference type="EMBL" id="SBT09824.1"/>
    </source>
</evidence>
<evidence type="ECO:0000313" key="2">
    <source>
        <dbReference type="Proteomes" id="UP000199169"/>
    </source>
</evidence>
<protein>
    <submittedName>
        <fullName evidence="1">Uncharacterized protein</fullName>
    </submittedName>
</protein>
<accession>A0A1A8XXY2</accession>
<name>A0A1A8XXY2_9PROT</name>
<dbReference type="Proteomes" id="UP000199169">
    <property type="component" value="Unassembled WGS sequence"/>
</dbReference>
<dbReference type="AlphaFoldDB" id="A0A1A8XXY2"/>
<proteinExistence type="predicted"/>
<reference evidence="1 2" key="1">
    <citation type="submission" date="2016-06" db="EMBL/GenBank/DDBJ databases">
        <authorList>
            <person name="Kjaerup R.B."/>
            <person name="Dalgaard T.S."/>
            <person name="Juul-Madsen H.R."/>
        </authorList>
    </citation>
    <scope>NUCLEOTIDE SEQUENCE [LARGE SCALE GENOMIC DNA]</scope>
    <source>
        <strain evidence="1">3</strain>
    </source>
</reference>
<dbReference type="EMBL" id="FLQX01000159">
    <property type="protein sequence ID" value="SBT09824.1"/>
    <property type="molecule type" value="Genomic_DNA"/>
</dbReference>
<keyword evidence="2" id="KW-1185">Reference proteome</keyword>